<evidence type="ECO:0000313" key="3">
    <source>
        <dbReference type="Proteomes" id="UP000236333"/>
    </source>
</evidence>
<sequence length="156" mass="16434">MPAVDKLLLLRNITLIVPAPELALLLRLLQQAGVLPPVVQSHGSGGGAADSVGTSKGRRLEAMPSGLSGPRRLLVGQPLATPTCPHALLLSLAAASEVGWYTANTIFFRTVIHYGWSGRDVTVTTPFYPAGFTRHSATRYTSRTTTVASSSHCATA</sequence>
<comment type="caution">
    <text evidence="2">The sequence shown here is derived from an EMBL/GenBank/DDBJ whole genome shotgun (WGS) entry which is preliminary data.</text>
</comment>
<name>A0A2J8A571_9CHLO</name>
<dbReference type="EMBL" id="PGGS01000168">
    <property type="protein sequence ID" value="PNH07666.1"/>
    <property type="molecule type" value="Genomic_DNA"/>
</dbReference>
<evidence type="ECO:0000256" key="1">
    <source>
        <dbReference type="SAM" id="MobiDB-lite"/>
    </source>
</evidence>
<gene>
    <name evidence="2" type="ORF">TSOC_005835</name>
</gene>
<protein>
    <submittedName>
        <fullName evidence="2">Uncharacterized protein</fullName>
    </submittedName>
</protein>
<evidence type="ECO:0000313" key="2">
    <source>
        <dbReference type="EMBL" id="PNH07666.1"/>
    </source>
</evidence>
<proteinExistence type="predicted"/>
<dbReference type="Proteomes" id="UP000236333">
    <property type="component" value="Unassembled WGS sequence"/>
</dbReference>
<dbReference type="AlphaFoldDB" id="A0A2J8A571"/>
<reference evidence="2 3" key="1">
    <citation type="journal article" date="2017" name="Mol. Biol. Evol.">
        <title>The 4-celled Tetrabaena socialis nuclear genome reveals the essential components for genetic control of cell number at the origin of multicellularity in the volvocine lineage.</title>
        <authorList>
            <person name="Featherston J."/>
            <person name="Arakaki Y."/>
            <person name="Hanschen E.R."/>
            <person name="Ferris P.J."/>
            <person name="Michod R.E."/>
            <person name="Olson B.J.S.C."/>
            <person name="Nozaki H."/>
            <person name="Durand P.M."/>
        </authorList>
    </citation>
    <scope>NUCLEOTIDE SEQUENCE [LARGE SCALE GENOMIC DNA]</scope>
    <source>
        <strain evidence="2 3">NIES-571</strain>
    </source>
</reference>
<feature type="region of interest" description="Disordered" evidence="1">
    <location>
        <begin position="40"/>
        <end position="63"/>
    </location>
</feature>
<accession>A0A2J8A571</accession>
<keyword evidence="3" id="KW-1185">Reference proteome</keyword>
<organism evidence="2 3">
    <name type="scientific">Tetrabaena socialis</name>
    <dbReference type="NCBI Taxonomy" id="47790"/>
    <lineage>
        <taxon>Eukaryota</taxon>
        <taxon>Viridiplantae</taxon>
        <taxon>Chlorophyta</taxon>
        <taxon>core chlorophytes</taxon>
        <taxon>Chlorophyceae</taxon>
        <taxon>CS clade</taxon>
        <taxon>Chlamydomonadales</taxon>
        <taxon>Tetrabaenaceae</taxon>
        <taxon>Tetrabaena</taxon>
    </lineage>
</organism>